<feature type="compositionally biased region" description="Basic and acidic residues" evidence="1">
    <location>
        <begin position="1"/>
        <end position="17"/>
    </location>
</feature>
<dbReference type="Proteomes" id="UP001066276">
    <property type="component" value="Chromosome 7"/>
</dbReference>
<dbReference type="EMBL" id="JANPWB010000011">
    <property type="protein sequence ID" value="KAJ1131241.1"/>
    <property type="molecule type" value="Genomic_DNA"/>
</dbReference>
<evidence type="ECO:0000313" key="3">
    <source>
        <dbReference type="Proteomes" id="UP001066276"/>
    </source>
</evidence>
<feature type="compositionally biased region" description="Basic and acidic residues" evidence="1">
    <location>
        <begin position="67"/>
        <end position="83"/>
    </location>
</feature>
<feature type="region of interest" description="Disordered" evidence="1">
    <location>
        <begin position="53"/>
        <end position="109"/>
    </location>
</feature>
<protein>
    <submittedName>
        <fullName evidence="2">Uncharacterized protein</fullName>
    </submittedName>
</protein>
<feature type="region of interest" description="Disordered" evidence="1">
    <location>
        <begin position="1"/>
        <end position="21"/>
    </location>
</feature>
<accession>A0AAV7PSI9</accession>
<evidence type="ECO:0000313" key="2">
    <source>
        <dbReference type="EMBL" id="KAJ1131241.1"/>
    </source>
</evidence>
<gene>
    <name evidence="2" type="ORF">NDU88_009580</name>
</gene>
<organism evidence="2 3">
    <name type="scientific">Pleurodeles waltl</name>
    <name type="common">Iberian ribbed newt</name>
    <dbReference type="NCBI Taxonomy" id="8319"/>
    <lineage>
        <taxon>Eukaryota</taxon>
        <taxon>Metazoa</taxon>
        <taxon>Chordata</taxon>
        <taxon>Craniata</taxon>
        <taxon>Vertebrata</taxon>
        <taxon>Euteleostomi</taxon>
        <taxon>Amphibia</taxon>
        <taxon>Batrachia</taxon>
        <taxon>Caudata</taxon>
        <taxon>Salamandroidea</taxon>
        <taxon>Salamandridae</taxon>
        <taxon>Pleurodelinae</taxon>
        <taxon>Pleurodeles</taxon>
    </lineage>
</organism>
<proteinExistence type="predicted"/>
<sequence>MREYAEKGEGPGEHETGCGEGAGRCFILEDVRGDAAEGWARSQGEQLRASLCEKDGARRQAGASLVERTERSHSAEWPKREGEGLGWAAGQSGSGRLTTAPHSGEREQY</sequence>
<evidence type="ECO:0000256" key="1">
    <source>
        <dbReference type="SAM" id="MobiDB-lite"/>
    </source>
</evidence>
<dbReference type="AlphaFoldDB" id="A0AAV7PSI9"/>
<name>A0AAV7PSI9_PLEWA</name>
<keyword evidence="3" id="KW-1185">Reference proteome</keyword>
<comment type="caution">
    <text evidence="2">The sequence shown here is derived from an EMBL/GenBank/DDBJ whole genome shotgun (WGS) entry which is preliminary data.</text>
</comment>
<reference evidence="2" key="1">
    <citation type="journal article" date="2022" name="bioRxiv">
        <title>Sequencing and chromosome-scale assembly of the giantPleurodeles waltlgenome.</title>
        <authorList>
            <person name="Brown T."/>
            <person name="Elewa A."/>
            <person name="Iarovenko S."/>
            <person name="Subramanian E."/>
            <person name="Araus A.J."/>
            <person name="Petzold A."/>
            <person name="Susuki M."/>
            <person name="Suzuki K.-i.T."/>
            <person name="Hayashi T."/>
            <person name="Toyoda A."/>
            <person name="Oliveira C."/>
            <person name="Osipova E."/>
            <person name="Leigh N.D."/>
            <person name="Simon A."/>
            <person name="Yun M.H."/>
        </authorList>
    </citation>
    <scope>NUCLEOTIDE SEQUENCE</scope>
    <source>
        <strain evidence="2">20211129_DDA</strain>
        <tissue evidence="2">Liver</tissue>
    </source>
</reference>